<evidence type="ECO:0000313" key="2">
    <source>
        <dbReference type="EMBL" id="PSN69596.1"/>
    </source>
</evidence>
<feature type="domain" description="Protein kinase" evidence="1">
    <location>
        <begin position="1"/>
        <end position="283"/>
    </location>
</feature>
<dbReference type="PANTHER" id="PTHR24362">
    <property type="entry name" value="SERINE/THREONINE-PROTEIN KINASE NEK"/>
    <property type="match status" value="1"/>
</dbReference>
<dbReference type="EMBL" id="KZ678132">
    <property type="protein sequence ID" value="PSN69596.1"/>
    <property type="molecule type" value="Genomic_DNA"/>
</dbReference>
<reference evidence="2 3" key="1">
    <citation type="journal article" date="2018" name="Front. Microbiol.">
        <title>Genome-Wide Analysis of Corynespora cassiicola Leaf Fall Disease Putative Effectors.</title>
        <authorList>
            <person name="Lopez D."/>
            <person name="Ribeiro S."/>
            <person name="Label P."/>
            <person name="Fumanal B."/>
            <person name="Venisse J.S."/>
            <person name="Kohler A."/>
            <person name="de Oliveira R.R."/>
            <person name="Labutti K."/>
            <person name="Lipzen A."/>
            <person name="Lail K."/>
            <person name="Bauer D."/>
            <person name="Ohm R.A."/>
            <person name="Barry K.W."/>
            <person name="Spatafora J."/>
            <person name="Grigoriev I.V."/>
            <person name="Martin F.M."/>
            <person name="Pujade-Renaud V."/>
        </authorList>
    </citation>
    <scope>NUCLEOTIDE SEQUENCE [LARGE SCALE GENOMIC DNA]</scope>
    <source>
        <strain evidence="2 3">Philippines</strain>
    </source>
</reference>
<dbReference type="PROSITE" id="PS50011">
    <property type="entry name" value="PROTEIN_KINASE_DOM"/>
    <property type="match status" value="1"/>
</dbReference>
<keyword evidence="3" id="KW-1185">Reference proteome</keyword>
<evidence type="ECO:0000259" key="1">
    <source>
        <dbReference type="PROSITE" id="PS50011"/>
    </source>
</evidence>
<name>A0A2T2NWE4_CORCC</name>
<dbReference type="Proteomes" id="UP000240883">
    <property type="component" value="Unassembled WGS sequence"/>
</dbReference>
<keyword evidence="2" id="KW-0418">Kinase</keyword>
<dbReference type="OrthoDB" id="1668230at2759"/>
<evidence type="ECO:0000313" key="3">
    <source>
        <dbReference type="Proteomes" id="UP000240883"/>
    </source>
</evidence>
<proteinExistence type="predicted"/>
<dbReference type="Pfam" id="PF00069">
    <property type="entry name" value="Pkinase"/>
    <property type="match status" value="1"/>
</dbReference>
<sequence length="290" mass="32817">MNGNNEQEMNGNNETINDNPLILDGEIIIEEPEQIDVTFPDKRNAKVLRMTGTGLMIEYPYRPGQILKNAWPCDPWLHALEIEKTVYRRLGSHPNLARVAEITDYGIYFEKEELGDLRTYYEGGGEATLSEKVKWCYDLCQVVQYVHEHNIRHADLNGRNFLISSSRNIVLCDFAGSSIDGKPAVTLGEPGYRHPDRELARGPTMRSEIHSLGSSIYEIVKGERTYPQFDSINEKGLITKEIQAGNYPDVTNLTLRDIISKCWNGSYESAGEVAEAIANSDVYRQFHATK</sequence>
<dbReference type="SMART" id="SM00220">
    <property type="entry name" value="S_TKc"/>
    <property type="match status" value="1"/>
</dbReference>
<dbReference type="InterPro" id="IPR000719">
    <property type="entry name" value="Prot_kinase_dom"/>
</dbReference>
<dbReference type="STRING" id="1448308.A0A2T2NWE4"/>
<dbReference type="GO" id="GO:0004672">
    <property type="term" value="F:protein kinase activity"/>
    <property type="evidence" value="ECO:0007669"/>
    <property type="project" value="InterPro"/>
</dbReference>
<dbReference type="SUPFAM" id="SSF56112">
    <property type="entry name" value="Protein kinase-like (PK-like)"/>
    <property type="match status" value="1"/>
</dbReference>
<dbReference type="GO" id="GO:0005524">
    <property type="term" value="F:ATP binding"/>
    <property type="evidence" value="ECO:0007669"/>
    <property type="project" value="InterPro"/>
</dbReference>
<accession>A0A2T2NWE4</accession>
<protein>
    <submittedName>
        <fullName evidence="2">Kinase-like protein</fullName>
    </submittedName>
</protein>
<gene>
    <name evidence="2" type="ORF">BS50DRAFT_661461</name>
</gene>
<dbReference type="PANTHER" id="PTHR24362:SF309">
    <property type="entry name" value="PROTEIN KINASE DOMAIN-CONTAINING PROTEIN"/>
    <property type="match status" value="1"/>
</dbReference>
<keyword evidence="2" id="KW-0808">Transferase</keyword>
<dbReference type="Gene3D" id="1.10.510.10">
    <property type="entry name" value="Transferase(Phosphotransferase) domain 1"/>
    <property type="match status" value="1"/>
</dbReference>
<dbReference type="InterPro" id="IPR011009">
    <property type="entry name" value="Kinase-like_dom_sf"/>
</dbReference>
<dbReference type="AlphaFoldDB" id="A0A2T2NWE4"/>
<organism evidence="2 3">
    <name type="scientific">Corynespora cassiicola Philippines</name>
    <dbReference type="NCBI Taxonomy" id="1448308"/>
    <lineage>
        <taxon>Eukaryota</taxon>
        <taxon>Fungi</taxon>
        <taxon>Dikarya</taxon>
        <taxon>Ascomycota</taxon>
        <taxon>Pezizomycotina</taxon>
        <taxon>Dothideomycetes</taxon>
        <taxon>Pleosporomycetidae</taxon>
        <taxon>Pleosporales</taxon>
        <taxon>Corynesporascaceae</taxon>
        <taxon>Corynespora</taxon>
    </lineage>
</organism>